<sequence length="928" mass="101267">MPDTIENSPWPTAEDGGGRGCHRRIYWLKTSDPQVSVPNRFPDGTDVRVLLPDDALFEPLTAELTERGAEVRAVPYWLEQELVSDLPSAERDEGLRVQAQPTWQVAGAGGSPGRAEDVQAAEVARDAFDALWQAQSLQHKSNASGAPADQVVPDTWLPFLPHASLNPAQAEAAPEVLKGDRHLLVVAPTGAGKTTIGMLAALRAVLGDGRKAAWLVPQRSLTDELDRELAGWRRHGLRVERLSGEYSVDVQRVREADLWVTTTEKFEVLCRTSSMREALNEVGCLIVDEIHLLGDTERGPVLEGVLARIRRDDSRVRVVGLSATVANAEQMADWLDATLLRVAWRPSRLIWQLPVVPFFADRNLTQAARTRLTNLIVDRVTADSGSVLVFCGSKYSVRSTALAIAASRGARTTGISSDDAESLRSICDAAGVSLHYKDWEYKHEAERSFRERRTNVLVATSTVAAGVNLPARAVVVRDTQIGMRDIDVATVQQMFGRAGRLGAGETTGWAFMIVDASERAHWQQRLIGGYTVDSQITSTLPDHVLAEIVQGGVRTSTDAEHWWLHTFAHHQGSPGADPLHRALGFLAGAGYCRLENGEDAQRITATELGTVTSRVMVPSVTGFQLRTALSLMDLPKDAEEAEEMLIGELCEAVPKLSSAVLNDQLKPAVSALLHAGGRVSEVEGFFSAASDAHLLPGDLARAALLAVARSPQAFVRVGQRVAGIPYSSLRPLLDDAPRYLHWLGSQGFLGMVHPWVAIVAADLNRRVRWRRLGPPRGSGRLLWMCEQMATSVEAERQVPLMWAAARHRGLHSPDWSTRTPPSGNRLDRAPYAHLLRERVGEQELSAAEGVLRVQPSHPRKLVVWTGRTFHVRHVRSGEADPVAGDAHAEARNDRCPTAGGTALFSWRGDYRATGWLAAYSAAEAADGP</sequence>
<evidence type="ECO:0000256" key="4">
    <source>
        <dbReference type="ARBA" id="ARBA00022840"/>
    </source>
</evidence>
<keyword evidence="2" id="KW-0378">Hydrolase</keyword>
<reference evidence="8" key="2">
    <citation type="submission" date="2020-09" db="EMBL/GenBank/DDBJ databases">
        <authorList>
            <person name="Sun Q."/>
            <person name="Zhou Y."/>
        </authorList>
    </citation>
    <scope>NUCLEOTIDE SEQUENCE</scope>
    <source>
        <strain evidence="8">CGMCC 4.7110</strain>
    </source>
</reference>
<dbReference type="Pfam" id="PF00270">
    <property type="entry name" value="DEAD"/>
    <property type="match status" value="1"/>
</dbReference>
<dbReference type="InterPro" id="IPR011545">
    <property type="entry name" value="DEAD/DEAH_box_helicase_dom"/>
</dbReference>
<evidence type="ECO:0000313" key="8">
    <source>
        <dbReference type="EMBL" id="GGN45490.1"/>
    </source>
</evidence>
<dbReference type="Gene3D" id="3.40.50.300">
    <property type="entry name" value="P-loop containing nucleotide triphosphate hydrolases"/>
    <property type="match status" value="2"/>
</dbReference>
<feature type="domain" description="Helicase C-terminal" evidence="7">
    <location>
        <begin position="371"/>
        <end position="548"/>
    </location>
</feature>
<dbReference type="GO" id="GO:0016787">
    <property type="term" value="F:hydrolase activity"/>
    <property type="evidence" value="ECO:0007669"/>
    <property type="project" value="UniProtKB-KW"/>
</dbReference>
<dbReference type="EMBL" id="BMML01000047">
    <property type="protein sequence ID" value="GGN45490.1"/>
    <property type="molecule type" value="Genomic_DNA"/>
</dbReference>
<comment type="caution">
    <text evidence="8">The sequence shown here is derived from an EMBL/GenBank/DDBJ whole genome shotgun (WGS) entry which is preliminary data.</text>
</comment>
<dbReference type="SMART" id="SM00490">
    <property type="entry name" value="HELICc"/>
    <property type="match status" value="1"/>
</dbReference>
<accession>A0A918CXQ0</accession>
<dbReference type="SMART" id="SM00382">
    <property type="entry name" value="AAA"/>
    <property type="match status" value="1"/>
</dbReference>
<keyword evidence="1" id="KW-0547">Nucleotide-binding</keyword>
<dbReference type="RefSeq" id="WP_189269434.1">
    <property type="nucleotide sequence ID" value="NZ_BMML01000047.1"/>
</dbReference>
<evidence type="ECO:0000256" key="5">
    <source>
        <dbReference type="ARBA" id="ARBA00023125"/>
    </source>
</evidence>
<proteinExistence type="predicted"/>
<keyword evidence="3" id="KW-0347">Helicase</keyword>
<dbReference type="SUPFAM" id="SSF52540">
    <property type="entry name" value="P-loop containing nucleoside triphosphate hydrolases"/>
    <property type="match status" value="1"/>
</dbReference>
<keyword evidence="9" id="KW-1185">Reference proteome</keyword>
<dbReference type="GO" id="GO:0004386">
    <property type="term" value="F:helicase activity"/>
    <property type="evidence" value="ECO:0007669"/>
    <property type="project" value="UniProtKB-KW"/>
</dbReference>
<dbReference type="Proteomes" id="UP000653411">
    <property type="component" value="Unassembled WGS sequence"/>
</dbReference>
<dbReference type="PROSITE" id="PS51194">
    <property type="entry name" value="HELICASE_CTER"/>
    <property type="match status" value="1"/>
</dbReference>
<dbReference type="PANTHER" id="PTHR47961">
    <property type="entry name" value="DNA POLYMERASE THETA, PUTATIVE (AFU_ORTHOLOGUE AFUA_1G05260)-RELATED"/>
    <property type="match status" value="1"/>
</dbReference>
<evidence type="ECO:0000256" key="3">
    <source>
        <dbReference type="ARBA" id="ARBA00022806"/>
    </source>
</evidence>
<gene>
    <name evidence="8" type="ORF">GCM10011578_097500</name>
</gene>
<evidence type="ECO:0008006" key="10">
    <source>
        <dbReference type="Google" id="ProtNLM"/>
    </source>
</evidence>
<dbReference type="SUPFAM" id="SSF46785">
    <property type="entry name" value="Winged helix' DNA-binding domain"/>
    <property type="match status" value="1"/>
</dbReference>
<keyword evidence="5" id="KW-0238">DNA-binding</keyword>
<dbReference type="GO" id="GO:0005524">
    <property type="term" value="F:ATP binding"/>
    <property type="evidence" value="ECO:0007669"/>
    <property type="project" value="UniProtKB-KW"/>
</dbReference>
<evidence type="ECO:0000313" key="9">
    <source>
        <dbReference type="Proteomes" id="UP000653411"/>
    </source>
</evidence>
<keyword evidence="4" id="KW-0067">ATP-binding</keyword>
<reference evidence="8" key="1">
    <citation type="journal article" date="2014" name="Int. J. Syst. Evol. Microbiol.">
        <title>Complete genome sequence of Corynebacterium casei LMG S-19264T (=DSM 44701T), isolated from a smear-ripened cheese.</title>
        <authorList>
            <consortium name="US DOE Joint Genome Institute (JGI-PGF)"/>
            <person name="Walter F."/>
            <person name="Albersmeier A."/>
            <person name="Kalinowski J."/>
            <person name="Ruckert C."/>
        </authorList>
    </citation>
    <scope>NUCLEOTIDE SEQUENCE</scope>
    <source>
        <strain evidence="8">CGMCC 4.7110</strain>
    </source>
</reference>
<dbReference type="PROSITE" id="PS51192">
    <property type="entry name" value="HELICASE_ATP_BIND_1"/>
    <property type="match status" value="1"/>
</dbReference>
<evidence type="ECO:0000259" key="6">
    <source>
        <dbReference type="PROSITE" id="PS51192"/>
    </source>
</evidence>
<dbReference type="InterPro" id="IPR036390">
    <property type="entry name" value="WH_DNA-bd_sf"/>
</dbReference>
<dbReference type="AlphaFoldDB" id="A0A918CXQ0"/>
<evidence type="ECO:0000256" key="1">
    <source>
        <dbReference type="ARBA" id="ARBA00022741"/>
    </source>
</evidence>
<dbReference type="Pfam" id="PF00271">
    <property type="entry name" value="Helicase_C"/>
    <property type="match status" value="1"/>
</dbReference>
<dbReference type="InterPro" id="IPR050474">
    <property type="entry name" value="Hel308_SKI2-like"/>
</dbReference>
<dbReference type="PANTHER" id="PTHR47961:SF6">
    <property type="entry name" value="DNA-DIRECTED DNA POLYMERASE"/>
    <property type="match status" value="1"/>
</dbReference>
<dbReference type="InterPro" id="IPR027417">
    <property type="entry name" value="P-loop_NTPase"/>
</dbReference>
<dbReference type="InterPro" id="IPR014001">
    <property type="entry name" value="Helicase_ATP-bd"/>
</dbReference>
<dbReference type="InterPro" id="IPR001650">
    <property type="entry name" value="Helicase_C-like"/>
</dbReference>
<organism evidence="8 9">
    <name type="scientific">Streptomyces fuscichromogenes</name>
    <dbReference type="NCBI Taxonomy" id="1324013"/>
    <lineage>
        <taxon>Bacteria</taxon>
        <taxon>Bacillati</taxon>
        <taxon>Actinomycetota</taxon>
        <taxon>Actinomycetes</taxon>
        <taxon>Kitasatosporales</taxon>
        <taxon>Streptomycetaceae</taxon>
        <taxon>Streptomyces</taxon>
    </lineage>
</organism>
<evidence type="ECO:0000259" key="7">
    <source>
        <dbReference type="PROSITE" id="PS51194"/>
    </source>
</evidence>
<dbReference type="InterPro" id="IPR003593">
    <property type="entry name" value="AAA+_ATPase"/>
</dbReference>
<protein>
    <recommendedName>
        <fullName evidence="10">DEAD/DEAH box helicase</fullName>
    </recommendedName>
</protein>
<dbReference type="Gene3D" id="1.10.3380.30">
    <property type="match status" value="1"/>
</dbReference>
<dbReference type="GO" id="GO:0003677">
    <property type="term" value="F:DNA binding"/>
    <property type="evidence" value="ECO:0007669"/>
    <property type="project" value="UniProtKB-KW"/>
</dbReference>
<name>A0A918CXQ0_9ACTN</name>
<evidence type="ECO:0000256" key="2">
    <source>
        <dbReference type="ARBA" id="ARBA00022801"/>
    </source>
</evidence>
<dbReference type="SMART" id="SM00487">
    <property type="entry name" value="DEXDc"/>
    <property type="match status" value="1"/>
</dbReference>
<feature type="domain" description="Helicase ATP-binding" evidence="6">
    <location>
        <begin position="174"/>
        <end position="343"/>
    </location>
</feature>